<dbReference type="GO" id="GO:0008017">
    <property type="term" value="F:microtubule binding"/>
    <property type="evidence" value="ECO:0007669"/>
    <property type="project" value="InterPro"/>
</dbReference>
<evidence type="ECO:0000256" key="4">
    <source>
        <dbReference type="ARBA" id="ARBA00023212"/>
    </source>
</evidence>
<dbReference type="GO" id="GO:0005874">
    <property type="term" value="C:microtubule"/>
    <property type="evidence" value="ECO:0007669"/>
    <property type="project" value="UniProtKB-KW"/>
</dbReference>
<sequence>MVRMVKQTIQIFARIKPTNKTTAVYSVDNEEQSGGSLEFILPRDLADGFINNKRESYRFRFQKVFDQTTNQEGIFEAIAKPVADTVLAGYNGTIFAYGQTGSGKTFTITGGPERYSDRGIIPRTLSYLYQHFSRDSSMVYTTHISYLEIYNEVGYDLLDPRHEASNLEDLPKVTIMEDPEQNIHLKNLSLQPSANEEDALNLLFLGDTNRMIAETPMNQASTRSHCIFTIHLCSREPGSATLRRSKLHLVDLAGSERVGKTGVGGQTLTEAKYINLSLHYLEQVITALSEKNRSHIPYRNSMMTSVLRDSLGGNCMTTMIAMVSVDKRNVDESISTCRFAQRVAMIKNEALLNEELDPSLLIIRLKKEIQGLKEELAMVTGEQRSDHLTQEEIQRIENQLKVFLDDPDPEVTLELGPDMRKIQHCFSFLKARLREEPSTQKGADDISPLPSSSITDRPDSQANRELLKLKDMLTQRDNEISILVSMLKKEKRKVQEANAQLAKFSGSQSSLQSSSSSMHAEKTLKREASQDSIHAEHVKCKQNEAELSMGRQEAFEIFRSEHEDNITIEDNKVILKQRFAEAKELGEQVNQARSRVNEVKKQLETRRMQMAAQGVIGNQPNTESDPVEERLRNQIEDEKKHYKSTFERLKGLKTEIEHLQHLLQKSKIKLQKDFQDWWNQEAARLQQSQCSENTRAGRSQDNSPCPPSSSSRHDHHFNNQDRARQPTPPTRELRALSSAGLASTSIPLTGDQQTDADILAFIKARHNLLTRTGPAP</sequence>
<dbReference type="InterPro" id="IPR036961">
    <property type="entry name" value="Kinesin_motor_dom_sf"/>
</dbReference>
<feature type="region of interest" description="Disordered" evidence="8">
    <location>
        <begin position="436"/>
        <end position="460"/>
    </location>
</feature>
<dbReference type="Pfam" id="PF00225">
    <property type="entry name" value="Kinesin"/>
    <property type="match status" value="1"/>
</dbReference>
<evidence type="ECO:0000256" key="5">
    <source>
        <dbReference type="PROSITE-ProRule" id="PRU00283"/>
    </source>
</evidence>
<dbReference type="InterPro" id="IPR001752">
    <property type="entry name" value="Kinesin_motor_dom"/>
</dbReference>
<dbReference type="SMART" id="SM00129">
    <property type="entry name" value="KISc"/>
    <property type="match status" value="1"/>
</dbReference>
<keyword evidence="6" id="KW-0493">Microtubule</keyword>
<name>A0A5N5N4J6_PANHP</name>
<protein>
    <recommendedName>
        <fullName evidence="6">Kinesin-like protein</fullName>
    </recommendedName>
</protein>
<evidence type="ECO:0000256" key="1">
    <source>
        <dbReference type="ARBA" id="ARBA00004245"/>
    </source>
</evidence>
<dbReference type="Gene3D" id="3.40.850.10">
    <property type="entry name" value="Kinesin motor domain"/>
    <property type="match status" value="1"/>
</dbReference>
<evidence type="ECO:0000259" key="9">
    <source>
        <dbReference type="PROSITE" id="PS50067"/>
    </source>
</evidence>
<dbReference type="GO" id="GO:0005524">
    <property type="term" value="F:ATP binding"/>
    <property type="evidence" value="ECO:0007669"/>
    <property type="project" value="UniProtKB-UniRule"/>
</dbReference>
<dbReference type="EMBL" id="VFJC01000011">
    <property type="protein sequence ID" value="KAB5562062.1"/>
    <property type="molecule type" value="Genomic_DNA"/>
</dbReference>
<dbReference type="InterPro" id="IPR056524">
    <property type="entry name" value="KIF6/9_C"/>
</dbReference>
<dbReference type="PANTHER" id="PTHR47968:SF67">
    <property type="entry name" value="KINESIN MOTOR DOMAIN-CONTAINING PROTEIN"/>
    <property type="match status" value="1"/>
</dbReference>
<feature type="compositionally biased region" description="Polar residues" evidence="8">
    <location>
        <begin position="449"/>
        <end position="460"/>
    </location>
</feature>
<feature type="region of interest" description="Disordered" evidence="8">
    <location>
        <begin position="503"/>
        <end position="534"/>
    </location>
</feature>
<keyword evidence="11" id="KW-1185">Reference proteome</keyword>
<evidence type="ECO:0000256" key="3">
    <source>
        <dbReference type="ARBA" id="ARBA00022840"/>
    </source>
</evidence>
<keyword evidence="7" id="KW-0175">Coiled coil</keyword>
<feature type="compositionally biased region" description="Low complexity" evidence="8">
    <location>
        <begin position="505"/>
        <end position="517"/>
    </location>
</feature>
<dbReference type="InterPro" id="IPR019821">
    <property type="entry name" value="Kinesin_motor_CS"/>
</dbReference>
<evidence type="ECO:0000313" key="10">
    <source>
        <dbReference type="EMBL" id="KAB5562062.1"/>
    </source>
</evidence>
<dbReference type="PROSITE" id="PS50067">
    <property type="entry name" value="KINESIN_MOTOR_2"/>
    <property type="match status" value="1"/>
</dbReference>
<dbReference type="Proteomes" id="UP000327468">
    <property type="component" value="Chromosome 10"/>
</dbReference>
<keyword evidence="4" id="KW-0206">Cytoskeleton</keyword>
<keyword evidence="3 5" id="KW-0067">ATP-binding</keyword>
<keyword evidence="2 5" id="KW-0547">Nucleotide-binding</keyword>
<dbReference type="GO" id="GO:0048731">
    <property type="term" value="P:system development"/>
    <property type="evidence" value="ECO:0007669"/>
    <property type="project" value="UniProtKB-ARBA"/>
</dbReference>
<dbReference type="PRINTS" id="PR00380">
    <property type="entry name" value="KINESINHEAVY"/>
</dbReference>
<reference evidence="10 11" key="1">
    <citation type="submission" date="2019-06" db="EMBL/GenBank/DDBJ databases">
        <title>A chromosome-scale genome assembly of the striped catfish, Pangasianodon hypophthalmus.</title>
        <authorList>
            <person name="Wen M."/>
            <person name="Zahm M."/>
            <person name="Roques C."/>
            <person name="Cabau C."/>
            <person name="Klopp C."/>
            <person name="Donnadieu C."/>
            <person name="Jouanno E."/>
            <person name="Avarre J.-C."/>
            <person name="Campet M."/>
            <person name="Ha T.T.T."/>
            <person name="Dugue R."/>
            <person name="Lampietro C."/>
            <person name="Louis A."/>
            <person name="Herpin A."/>
            <person name="Echchiki A."/>
            <person name="Berthelot C."/>
            <person name="Parey E."/>
            <person name="Roest-Crollius H."/>
            <person name="Braasch I."/>
            <person name="Postlethwait J."/>
            <person name="Bobe J."/>
            <person name="Montfort J."/>
            <person name="Bouchez O."/>
            <person name="Begum T."/>
            <person name="Schartl M."/>
            <person name="Guiguen Y."/>
        </authorList>
    </citation>
    <scope>NUCLEOTIDE SEQUENCE [LARGE SCALE GENOMIC DNA]</scope>
    <source>
        <strain evidence="10 11">Indonesia</strain>
        <tissue evidence="10">Blood</tissue>
    </source>
</reference>
<dbReference type="GO" id="GO:0007018">
    <property type="term" value="P:microtubule-based movement"/>
    <property type="evidence" value="ECO:0007669"/>
    <property type="project" value="InterPro"/>
</dbReference>
<organism evidence="10 11">
    <name type="scientific">Pangasianodon hypophthalmus</name>
    <name type="common">Striped catfish</name>
    <name type="synonym">Helicophagus hypophthalmus</name>
    <dbReference type="NCBI Taxonomy" id="310915"/>
    <lineage>
        <taxon>Eukaryota</taxon>
        <taxon>Metazoa</taxon>
        <taxon>Chordata</taxon>
        <taxon>Craniata</taxon>
        <taxon>Vertebrata</taxon>
        <taxon>Euteleostomi</taxon>
        <taxon>Actinopterygii</taxon>
        <taxon>Neopterygii</taxon>
        <taxon>Teleostei</taxon>
        <taxon>Ostariophysi</taxon>
        <taxon>Siluriformes</taxon>
        <taxon>Pangasiidae</taxon>
        <taxon>Pangasianodon</taxon>
    </lineage>
</organism>
<accession>A0A5N5N4J6</accession>
<feature type="compositionally biased region" description="Polar residues" evidence="8">
    <location>
        <begin position="688"/>
        <end position="703"/>
    </location>
</feature>
<evidence type="ECO:0000256" key="8">
    <source>
        <dbReference type="SAM" id="MobiDB-lite"/>
    </source>
</evidence>
<dbReference type="PROSITE" id="PS00411">
    <property type="entry name" value="KINESIN_MOTOR_1"/>
    <property type="match status" value="1"/>
</dbReference>
<dbReference type="InterPro" id="IPR027417">
    <property type="entry name" value="P-loop_NTPase"/>
</dbReference>
<feature type="coiled-coil region" evidence="7">
    <location>
        <begin position="582"/>
        <end position="609"/>
    </location>
</feature>
<comment type="subcellular location">
    <subcellularLocation>
        <location evidence="1">Cytoplasm</location>
        <location evidence="1">Cytoskeleton</location>
    </subcellularLocation>
</comment>
<evidence type="ECO:0000256" key="7">
    <source>
        <dbReference type="SAM" id="Coils"/>
    </source>
</evidence>
<dbReference type="InterPro" id="IPR027640">
    <property type="entry name" value="Kinesin-like_fam"/>
</dbReference>
<feature type="compositionally biased region" description="Basic and acidic residues" evidence="8">
    <location>
        <begin position="519"/>
        <end position="534"/>
    </location>
</feature>
<evidence type="ECO:0000256" key="6">
    <source>
        <dbReference type="RuleBase" id="RU000394"/>
    </source>
</evidence>
<keyword evidence="5 6" id="KW-0505">Motor protein</keyword>
<dbReference type="SUPFAM" id="SSF52540">
    <property type="entry name" value="P-loop containing nucleoside triphosphate hydrolases"/>
    <property type="match status" value="1"/>
</dbReference>
<evidence type="ECO:0000256" key="2">
    <source>
        <dbReference type="ARBA" id="ARBA00022741"/>
    </source>
</evidence>
<feature type="domain" description="Kinesin motor" evidence="9">
    <location>
        <begin position="8"/>
        <end position="346"/>
    </location>
</feature>
<dbReference type="AlphaFoldDB" id="A0A5N5N4J6"/>
<feature type="region of interest" description="Disordered" evidence="8">
    <location>
        <begin position="688"/>
        <end position="737"/>
    </location>
</feature>
<comment type="caution">
    <text evidence="10">The sequence shown here is derived from an EMBL/GenBank/DDBJ whole genome shotgun (WGS) entry which is preliminary data.</text>
</comment>
<dbReference type="Pfam" id="PF23735">
    <property type="entry name" value="KIF9"/>
    <property type="match status" value="1"/>
</dbReference>
<evidence type="ECO:0000313" key="11">
    <source>
        <dbReference type="Proteomes" id="UP000327468"/>
    </source>
</evidence>
<comment type="similarity">
    <text evidence="5 6">Belongs to the TRAFAC class myosin-kinesin ATPase superfamily. Kinesin family.</text>
</comment>
<dbReference type="GO" id="GO:0003777">
    <property type="term" value="F:microtubule motor activity"/>
    <property type="evidence" value="ECO:0007669"/>
    <property type="project" value="InterPro"/>
</dbReference>
<feature type="binding site" evidence="5">
    <location>
        <begin position="98"/>
        <end position="105"/>
    </location>
    <ligand>
        <name>ATP</name>
        <dbReference type="ChEBI" id="CHEBI:30616"/>
    </ligand>
</feature>
<gene>
    <name evidence="10" type="ORF">PHYPO_G00013630</name>
</gene>
<dbReference type="PANTHER" id="PTHR47968">
    <property type="entry name" value="CENTROMERE PROTEIN E"/>
    <property type="match status" value="1"/>
</dbReference>
<keyword evidence="4" id="KW-0963">Cytoplasm</keyword>
<proteinExistence type="inferred from homology"/>